<evidence type="ECO:0000256" key="1">
    <source>
        <dbReference type="SAM" id="MobiDB-lite"/>
    </source>
</evidence>
<accession>A0AAD5RCH0</accession>
<feature type="compositionally biased region" description="Basic and acidic residues" evidence="1">
    <location>
        <begin position="51"/>
        <end position="67"/>
    </location>
</feature>
<gene>
    <name evidence="2" type="ORF">KIN20_036158</name>
</gene>
<sequence length="67" mass="8264">MDDMIEDKVVLMSSLLGIINYVNPRTWYNYFFRRNGQTEHRIEYQDEEKFDENKSNWTSDHREKRSS</sequence>
<dbReference type="EMBL" id="JAHQIW010007333">
    <property type="protein sequence ID" value="KAJ1373689.1"/>
    <property type="molecule type" value="Genomic_DNA"/>
</dbReference>
<feature type="region of interest" description="Disordered" evidence="1">
    <location>
        <begin position="42"/>
        <end position="67"/>
    </location>
</feature>
<evidence type="ECO:0000313" key="2">
    <source>
        <dbReference type="EMBL" id="KAJ1373689.1"/>
    </source>
</evidence>
<protein>
    <submittedName>
        <fullName evidence="2">Uncharacterized protein</fullName>
    </submittedName>
</protein>
<name>A0AAD5RCH0_PARTN</name>
<organism evidence="2 3">
    <name type="scientific">Parelaphostrongylus tenuis</name>
    <name type="common">Meningeal worm</name>
    <dbReference type="NCBI Taxonomy" id="148309"/>
    <lineage>
        <taxon>Eukaryota</taxon>
        <taxon>Metazoa</taxon>
        <taxon>Ecdysozoa</taxon>
        <taxon>Nematoda</taxon>
        <taxon>Chromadorea</taxon>
        <taxon>Rhabditida</taxon>
        <taxon>Rhabditina</taxon>
        <taxon>Rhabditomorpha</taxon>
        <taxon>Strongyloidea</taxon>
        <taxon>Metastrongylidae</taxon>
        <taxon>Parelaphostrongylus</taxon>
    </lineage>
</organism>
<reference evidence="2" key="1">
    <citation type="submission" date="2021-06" db="EMBL/GenBank/DDBJ databases">
        <title>Parelaphostrongylus tenuis whole genome reference sequence.</title>
        <authorList>
            <person name="Garwood T.J."/>
            <person name="Larsen P.A."/>
            <person name="Fountain-Jones N.M."/>
            <person name="Garbe J.R."/>
            <person name="Macchietto M.G."/>
            <person name="Kania S.A."/>
            <person name="Gerhold R.W."/>
            <person name="Richards J.E."/>
            <person name="Wolf T.M."/>
        </authorList>
    </citation>
    <scope>NUCLEOTIDE SEQUENCE</scope>
    <source>
        <strain evidence="2">MNPRO001-30</strain>
        <tissue evidence="2">Meninges</tissue>
    </source>
</reference>
<comment type="caution">
    <text evidence="2">The sequence shown here is derived from an EMBL/GenBank/DDBJ whole genome shotgun (WGS) entry which is preliminary data.</text>
</comment>
<dbReference type="AlphaFoldDB" id="A0AAD5RCH0"/>
<dbReference type="Proteomes" id="UP001196413">
    <property type="component" value="Unassembled WGS sequence"/>
</dbReference>
<evidence type="ECO:0000313" key="3">
    <source>
        <dbReference type="Proteomes" id="UP001196413"/>
    </source>
</evidence>
<proteinExistence type="predicted"/>
<keyword evidence="3" id="KW-1185">Reference proteome</keyword>